<comment type="caution">
    <text evidence="2">The sequence shown here is derived from an EMBL/GenBank/DDBJ whole genome shotgun (WGS) entry which is preliminary data.</text>
</comment>
<evidence type="ECO:0000313" key="3">
    <source>
        <dbReference type="Proteomes" id="UP000220841"/>
    </source>
</evidence>
<dbReference type="PANTHER" id="PTHR43404">
    <property type="entry name" value="LIPOPOLYSACCHARIDE CHOLINEPHOSPHOTRANSFERASE LICD"/>
    <property type="match status" value="1"/>
</dbReference>
<feature type="domain" description="LicD/FKTN/FKRP nucleotidyltransferase" evidence="1">
    <location>
        <begin position="56"/>
        <end position="87"/>
    </location>
</feature>
<dbReference type="AlphaFoldDB" id="A0A2A8HI84"/>
<evidence type="ECO:0000259" key="1">
    <source>
        <dbReference type="Pfam" id="PF04991"/>
    </source>
</evidence>
<reference evidence="2 3" key="1">
    <citation type="submission" date="2017-09" db="EMBL/GenBank/DDBJ databases">
        <title>Large-scale bioinformatics analysis of Bacillus genomes uncovers conserved roles of natural products in bacterial physiology.</title>
        <authorList>
            <consortium name="Agbiome Team Llc"/>
            <person name="Bleich R.M."/>
            <person name="Grubbs K.J."/>
            <person name="Santa Maria K.C."/>
            <person name="Allen S.E."/>
            <person name="Farag S."/>
            <person name="Shank E.A."/>
            <person name="Bowers A."/>
        </authorList>
    </citation>
    <scope>NUCLEOTIDE SEQUENCE [LARGE SCALE GENOMIC DNA]</scope>
    <source>
        <strain evidence="2 3">AFS021349</strain>
    </source>
</reference>
<gene>
    <name evidence="2" type="ORF">CN585_07815</name>
</gene>
<dbReference type="InterPro" id="IPR007074">
    <property type="entry name" value="LicD/FKTN/FKRP_NTP_transf"/>
</dbReference>
<dbReference type="Pfam" id="PF04991">
    <property type="entry name" value="LicD"/>
    <property type="match status" value="1"/>
</dbReference>
<accession>A0A2A8HI84</accession>
<proteinExistence type="predicted"/>
<dbReference type="PANTHER" id="PTHR43404:SF2">
    <property type="entry name" value="LIPOPOLYSACCHARIDE CHOLINEPHOSPHOTRANSFERASE LICD"/>
    <property type="match status" value="1"/>
</dbReference>
<protein>
    <submittedName>
        <fullName evidence="2">LuxR family transcriptional regulator</fullName>
    </submittedName>
</protein>
<dbReference type="InterPro" id="IPR052942">
    <property type="entry name" value="LPS_cholinephosphotransferase"/>
</dbReference>
<organism evidence="2 3">
    <name type="scientific">Bacillus toyonensis</name>
    <dbReference type="NCBI Taxonomy" id="155322"/>
    <lineage>
        <taxon>Bacteria</taxon>
        <taxon>Bacillati</taxon>
        <taxon>Bacillota</taxon>
        <taxon>Bacilli</taxon>
        <taxon>Bacillales</taxon>
        <taxon>Bacillaceae</taxon>
        <taxon>Bacillus</taxon>
        <taxon>Bacillus cereus group</taxon>
    </lineage>
</organism>
<evidence type="ECO:0000313" key="2">
    <source>
        <dbReference type="EMBL" id="PEQ08745.1"/>
    </source>
</evidence>
<dbReference type="GO" id="GO:0009100">
    <property type="term" value="P:glycoprotein metabolic process"/>
    <property type="evidence" value="ECO:0007669"/>
    <property type="project" value="UniProtKB-ARBA"/>
</dbReference>
<dbReference type="Proteomes" id="UP000220841">
    <property type="component" value="Unassembled WGS sequence"/>
</dbReference>
<dbReference type="RefSeq" id="WP_098226113.1">
    <property type="nucleotide sequence ID" value="NZ_NUBY01000026.1"/>
</dbReference>
<name>A0A2A8HI84_9BACI</name>
<dbReference type="EMBL" id="NUBY01000026">
    <property type="protein sequence ID" value="PEQ08745.1"/>
    <property type="molecule type" value="Genomic_DNA"/>
</dbReference>
<sequence>MGFRQEVRKFIEGNKLVPTLLKKPLEYRANKQLQLVRNNIKQYGVECLLLVQEAFKEHDQEFWLDYGTLLGAVREKDFISHDLDMDIGTFNISEEKKRALEKTLNDKGVKTFREFIVDGYVVEQTFTYKRTHIDLFYYFSEDPNKVWCYFFEGTDEMSTQERGTEKILTGWKTKTASSTLLGTKLMPFKGEEFPVPSNVEEYLIENYGPNYMIKDENWDFANSASNIKVVSANNVEAFYFR</sequence>